<dbReference type="AlphaFoldDB" id="A0A6A8DFM2"/>
<evidence type="ECO:0000313" key="3">
    <source>
        <dbReference type="Proteomes" id="UP000799092"/>
    </source>
</evidence>
<gene>
    <name evidence="2" type="ORF">GH741_17830</name>
</gene>
<name>A0A6A8DFM2_9BACI</name>
<dbReference type="GO" id="GO:0016747">
    <property type="term" value="F:acyltransferase activity, transferring groups other than amino-acyl groups"/>
    <property type="evidence" value="ECO:0007669"/>
    <property type="project" value="InterPro"/>
</dbReference>
<keyword evidence="2" id="KW-0808">Transferase</keyword>
<evidence type="ECO:0000313" key="2">
    <source>
        <dbReference type="EMBL" id="MRH44508.1"/>
    </source>
</evidence>
<dbReference type="RefSeq" id="WP_153738121.1">
    <property type="nucleotide sequence ID" value="NZ_WJNG01000016.1"/>
</dbReference>
<dbReference type="InterPro" id="IPR000182">
    <property type="entry name" value="GNAT_dom"/>
</dbReference>
<dbReference type="InterPro" id="IPR016181">
    <property type="entry name" value="Acyl_CoA_acyltransferase"/>
</dbReference>
<evidence type="ECO:0000259" key="1">
    <source>
        <dbReference type="PROSITE" id="PS51186"/>
    </source>
</evidence>
<accession>A0A6A8DFM2</accession>
<organism evidence="2 3">
    <name type="scientific">Aquibacillus halophilus</name>
    <dbReference type="NCBI Taxonomy" id="930132"/>
    <lineage>
        <taxon>Bacteria</taxon>
        <taxon>Bacillati</taxon>
        <taxon>Bacillota</taxon>
        <taxon>Bacilli</taxon>
        <taxon>Bacillales</taxon>
        <taxon>Bacillaceae</taxon>
        <taxon>Aquibacillus</taxon>
    </lineage>
</organism>
<dbReference type="SUPFAM" id="SSF55729">
    <property type="entry name" value="Acyl-CoA N-acyltransferases (Nat)"/>
    <property type="match status" value="1"/>
</dbReference>
<reference evidence="2" key="1">
    <citation type="submission" date="2019-11" db="EMBL/GenBank/DDBJ databases">
        <authorList>
            <person name="Li J."/>
        </authorList>
    </citation>
    <scope>NUCLEOTIDE SEQUENCE</scope>
    <source>
        <strain evidence="2">B6B</strain>
    </source>
</reference>
<dbReference type="Proteomes" id="UP000799092">
    <property type="component" value="Unassembled WGS sequence"/>
</dbReference>
<dbReference type="OrthoDB" id="162775at2"/>
<keyword evidence="3" id="KW-1185">Reference proteome</keyword>
<feature type="domain" description="N-acetyltransferase" evidence="1">
    <location>
        <begin position="5"/>
        <end position="152"/>
    </location>
</feature>
<dbReference type="Pfam" id="PF00583">
    <property type="entry name" value="Acetyltransf_1"/>
    <property type="match status" value="1"/>
</dbReference>
<comment type="caution">
    <text evidence="2">The sequence shown here is derived from an EMBL/GenBank/DDBJ whole genome shotgun (WGS) entry which is preliminary data.</text>
</comment>
<dbReference type="Gene3D" id="3.40.630.30">
    <property type="match status" value="1"/>
</dbReference>
<sequence length="156" mass="18092">MRNLIRLEKVSLENRSRYIDYLLLADDSLVEVNKYIKDGDMYLIHFEDNVTGIMLFTFHPDLVVELKNIALVSKYRCIGMGKTVITESFEIYNRKGFNKMVVGTANSSIGNLIFYQKAGFRMTEIKRGFFEKYANPIFENGIKAVDMIMFEKDLTS</sequence>
<protein>
    <submittedName>
        <fullName evidence="2">GNAT family N-acetyltransferase</fullName>
    </submittedName>
</protein>
<dbReference type="EMBL" id="WJNG01000016">
    <property type="protein sequence ID" value="MRH44508.1"/>
    <property type="molecule type" value="Genomic_DNA"/>
</dbReference>
<dbReference type="PROSITE" id="PS51186">
    <property type="entry name" value="GNAT"/>
    <property type="match status" value="1"/>
</dbReference>
<proteinExistence type="predicted"/>